<dbReference type="AlphaFoldDB" id="A0A4Y3KKP1"/>
<gene>
    <name evidence="2" type="ORF">CGE01nite_17140</name>
</gene>
<evidence type="ECO:0000313" key="3">
    <source>
        <dbReference type="Proteomes" id="UP000320461"/>
    </source>
</evidence>
<evidence type="ECO:0000256" key="1">
    <source>
        <dbReference type="SAM" id="MobiDB-lite"/>
    </source>
</evidence>
<reference evidence="2 3" key="1">
    <citation type="submission" date="2019-06" db="EMBL/GenBank/DDBJ databases">
        <title>Whole genome shotgun sequence of Cellulomonas gelida NBRC 3748.</title>
        <authorList>
            <person name="Hosoyama A."/>
            <person name="Uohara A."/>
            <person name="Ohji S."/>
            <person name="Ichikawa N."/>
        </authorList>
    </citation>
    <scope>NUCLEOTIDE SEQUENCE [LARGE SCALE GENOMIC DNA]</scope>
    <source>
        <strain evidence="2 3">NBRC 3748</strain>
    </source>
</reference>
<feature type="region of interest" description="Disordered" evidence="1">
    <location>
        <begin position="1"/>
        <end position="27"/>
    </location>
</feature>
<organism evidence="2 3">
    <name type="scientific">Cellulomonas gelida</name>
    <dbReference type="NCBI Taxonomy" id="1712"/>
    <lineage>
        <taxon>Bacteria</taxon>
        <taxon>Bacillati</taxon>
        <taxon>Actinomycetota</taxon>
        <taxon>Actinomycetes</taxon>
        <taxon>Micrococcales</taxon>
        <taxon>Cellulomonadaceae</taxon>
        <taxon>Cellulomonas</taxon>
    </lineage>
</organism>
<comment type="caution">
    <text evidence="2">The sequence shown here is derived from an EMBL/GenBank/DDBJ whole genome shotgun (WGS) entry which is preliminary data.</text>
</comment>
<name>A0A4Y3KKP1_9CELL</name>
<accession>A0A4Y3KKP1</accession>
<evidence type="ECO:0000313" key="2">
    <source>
        <dbReference type="EMBL" id="GEA84463.1"/>
    </source>
</evidence>
<dbReference type="Proteomes" id="UP000320461">
    <property type="component" value="Unassembled WGS sequence"/>
</dbReference>
<dbReference type="EMBL" id="BJLQ01000015">
    <property type="protein sequence ID" value="GEA84463.1"/>
    <property type="molecule type" value="Genomic_DNA"/>
</dbReference>
<proteinExistence type="predicted"/>
<protein>
    <submittedName>
        <fullName evidence="2">Uncharacterized protein</fullName>
    </submittedName>
</protein>
<sequence length="369" mass="39645">MSGLPRPASPSSGPAVLVHPTGVSPANAEAREHWQATIETPVDFRSGAVAAALTDDDRRALERAHPDGRARFWGTYGRHGSIVRRLAPGDVVVLTGTGHVTGVGRAAFTTQNASLGDALWRNRPREGSYLHVYSLEPFAHAAAPLAGLRDAGVAWFQTPSYIDDHRAAAIIANYPDLIAPLLEDEPASEALFRALQEYEDADDKVATDLSWVREIAIEVVTAGDATVSSRPATTLHRGENLLVHDYVSRLPRAASARRLLTAVGITDLDVWIGGRHELVEAKSSAARHHVRQALAQLLDYAAAMASDPPDVLTALFPHQPDDSAVALLHRYGVDCVFRGGDGAYIRLPAPQEASAAIRRLILVKVPAHT</sequence>
<keyword evidence="3" id="KW-1185">Reference proteome</keyword>